<dbReference type="Proteomes" id="UP000273044">
    <property type="component" value="Chromosome"/>
</dbReference>
<dbReference type="EMBL" id="LR134406">
    <property type="protein sequence ID" value="VEH68899.1"/>
    <property type="molecule type" value="Genomic_DNA"/>
</dbReference>
<protein>
    <submittedName>
        <fullName evidence="1">Uncharacterized protein</fullName>
    </submittedName>
</protein>
<keyword evidence="2" id="KW-1185">Reference proteome</keyword>
<organism evidence="1 2">
    <name type="scientific">Arachnia propionica</name>
    <dbReference type="NCBI Taxonomy" id="1750"/>
    <lineage>
        <taxon>Bacteria</taxon>
        <taxon>Bacillati</taxon>
        <taxon>Actinomycetota</taxon>
        <taxon>Actinomycetes</taxon>
        <taxon>Propionibacteriales</taxon>
        <taxon>Propionibacteriaceae</taxon>
        <taxon>Arachnia</taxon>
    </lineage>
</organism>
<evidence type="ECO:0000313" key="1">
    <source>
        <dbReference type="EMBL" id="VEH68899.1"/>
    </source>
</evidence>
<name>A0A3S4Y540_9ACTN</name>
<reference evidence="1 2" key="1">
    <citation type="submission" date="2018-12" db="EMBL/GenBank/DDBJ databases">
        <authorList>
            <consortium name="Pathogen Informatics"/>
        </authorList>
    </citation>
    <scope>NUCLEOTIDE SEQUENCE [LARGE SCALE GENOMIC DNA]</scope>
    <source>
        <strain evidence="1 2">NCTC12967</strain>
    </source>
</reference>
<proteinExistence type="predicted"/>
<sequence length="55" mass="5952">MLGTRNLSVVVTGLNETMTSGNFNSLFYARLTRATNRLVALTETSTFRHTAGGTT</sequence>
<evidence type="ECO:0000313" key="2">
    <source>
        <dbReference type="Proteomes" id="UP000273044"/>
    </source>
</evidence>
<dbReference type="AlphaFoldDB" id="A0A3S4Y540"/>
<accession>A0A3S4Y540</accession>
<gene>
    <name evidence="1" type="ORF">NCTC12967_00161</name>
</gene>